<reference evidence="2" key="2">
    <citation type="submission" date="2020-03" db="EMBL/GenBank/DDBJ databases">
        <title>The second near-complete assembly of the hexaploid bread wheat (Triticum aestivum) genome.</title>
        <authorList>
            <person name="Zimin A.V."/>
            <person name="Puiu D."/>
            <person name="Shumante A."/>
            <person name="Alonge M."/>
            <person name="Salzberg S.L."/>
        </authorList>
    </citation>
    <scope>NUCLEOTIDE SEQUENCE</scope>
    <source>
        <tissue evidence="2">Leaf</tissue>
    </source>
</reference>
<dbReference type="EMBL" id="CM022224">
    <property type="protein sequence ID" value="KAF7066893.1"/>
    <property type="molecule type" value="Genomic_DNA"/>
</dbReference>
<name>A0A9R1HKQ8_WHEAT</name>
<organism evidence="2">
    <name type="scientific">Triticum aestivum</name>
    <name type="common">Wheat</name>
    <dbReference type="NCBI Taxonomy" id="4565"/>
    <lineage>
        <taxon>Eukaryota</taxon>
        <taxon>Viridiplantae</taxon>
        <taxon>Streptophyta</taxon>
        <taxon>Embryophyta</taxon>
        <taxon>Tracheophyta</taxon>
        <taxon>Spermatophyta</taxon>
        <taxon>Magnoliopsida</taxon>
        <taxon>Liliopsida</taxon>
        <taxon>Poales</taxon>
        <taxon>Poaceae</taxon>
        <taxon>BOP clade</taxon>
        <taxon>Pooideae</taxon>
        <taxon>Triticodae</taxon>
        <taxon>Triticeae</taxon>
        <taxon>Triticinae</taxon>
        <taxon>Triticum</taxon>
    </lineage>
</organism>
<evidence type="ECO:0000313" key="2">
    <source>
        <dbReference type="EMBL" id="KAF7066893.1"/>
    </source>
</evidence>
<feature type="non-terminal residue" evidence="2">
    <location>
        <position position="102"/>
    </location>
</feature>
<sequence length="102" mass="10686">GAAETARGEAGQWRRGGGWRTPEQRTTAPPSLLSAHARVLASVRARAGALLSARARVLTSVRALQLASARRALQLASARVLPRPNRAGRPPLPAALAFAHAL</sequence>
<dbReference type="Proteomes" id="UP000815260">
    <property type="component" value="Chromosome 5B"/>
</dbReference>
<feature type="region of interest" description="Disordered" evidence="1">
    <location>
        <begin position="1"/>
        <end position="31"/>
    </location>
</feature>
<gene>
    <name evidence="2" type="ORF">CFC21_072817</name>
</gene>
<evidence type="ECO:0000256" key="1">
    <source>
        <dbReference type="SAM" id="MobiDB-lite"/>
    </source>
</evidence>
<proteinExistence type="predicted"/>
<comment type="caution">
    <text evidence="2">The sequence shown here is derived from an EMBL/GenBank/DDBJ whole genome shotgun (WGS) entry which is preliminary data.</text>
</comment>
<protein>
    <submittedName>
        <fullName evidence="2">Uncharacterized protein</fullName>
    </submittedName>
</protein>
<dbReference type="AlphaFoldDB" id="A0A9R1HKQ8"/>
<accession>A0A9R1HKQ8</accession>
<feature type="non-terminal residue" evidence="2">
    <location>
        <position position="1"/>
    </location>
</feature>
<reference evidence="2" key="1">
    <citation type="journal article" date="2017" name="Gigascience">
        <title>The first near-complete assembly of the hexaploid bread wheat genome, Triticum aestivum.</title>
        <authorList>
            <person name="Zimin A.V."/>
            <person name="Puiu D."/>
            <person name="Hall R."/>
            <person name="Kingan S."/>
            <person name="Clavijo B.J."/>
            <person name="Salzberg S.L."/>
        </authorList>
    </citation>
    <scope>NUCLEOTIDE SEQUENCE</scope>
    <source>
        <tissue evidence="2">Leaf</tissue>
    </source>
</reference>